<sequence>MKTKLIYLLYILLISFTAIAQDSSKFNSQLKTILKTFQEKDINQLNPILAENYTIAGMPKGLEKQILPQIIQQLPAFSSYKVTQVKKEKNGTRIYLYFTSSKSKEKVNSNFLFNDKNKILEFNILDEANVNTQTITE</sequence>
<dbReference type="RefSeq" id="WP_147584260.1">
    <property type="nucleotide sequence ID" value="NZ_CP042831.1"/>
</dbReference>
<evidence type="ECO:0008006" key="4">
    <source>
        <dbReference type="Google" id="ProtNLM"/>
    </source>
</evidence>
<dbReference type="KEGG" id="fak:FUA48_14875"/>
<proteinExistence type="predicted"/>
<gene>
    <name evidence="2" type="ORF">FUA48_14875</name>
</gene>
<feature type="chain" id="PRO_5023051591" description="DUF3887 domain-containing protein" evidence="1">
    <location>
        <begin position="21"/>
        <end position="137"/>
    </location>
</feature>
<dbReference type="OrthoDB" id="9869794at2"/>
<name>A0A5B9FV59_9FLAO</name>
<evidence type="ECO:0000313" key="3">
    <source>
        <dbReference type="Proteomes" id="UP000321222"/>
    </source>
</evidence>
<accession>A0A5B9FV59</accession>
<organism evidence="2 3">
    <name type="scientific">Flavobacterium alkalisoli</name>
    <dbReference type="NCBI Taxonomy" id="2602769"/>
    <lineage>
        <taxon>Bacteria</taxon>
        <taxon>Pseudomonadati</taxon>
        <taxon>Bacteroidota</taxon>
        <taxon>Flavobacteriia</taxon>
        <taxon>Flavobacteriales</taxon>
        <taxon>Flavobacteriaceae</taxon>
        <taxon>Flavobacterium</taxon>
    </lineage>
</organism>
<evidence type="ECO:0000313" key="2">
    <source>
        <dbReference type="EMBL" id="QEE50814.1"/>
    </source>
</evidence>
<dbReference type="EMBL" id="CP042831">
    <property type="protein sequence ID" value="QEE50814.1"/>
    <property type="molecule type" value="Genomic_DNA"/>
</dbReference>
<dbReference type="AlphaFoldDB" id="A0A5B9FV59"/>
<evidence type="ECO:0000256" key="1">
    <source>
        <dbReference type="SAM" id="SignalP"/>
    </source>
</evidence>
<dbReference type="Proteomes" id="UP000321222">
    <property type="component" value="Chromosome"/>
</dbReference>
<feature type="signal peptide" evidence="1">
    <location>
        <begin position="1"/>
        <end position="20"/>
    </location>
</feature>
<keyword evidence="1" id="KW-0732">Signal</keyword>
<keyword evidence="3" id="KW-1185">Reference proteome</keyword>
<protein>
    <recommendedName>
        <fullName evidence="4">DUF3887 domain-containing protein</fullName>
    </recommendedName>
</protein>
<reference evidence="2 3" key="1">
    <citation type="submission" date="2019-08" db="EMBL/GenBank/DDBJ databases">
        <title>Flavobacterium alkalisoli sp. nov., isolated from rhizosphere soil of Suaeda salsa.</title>
        <authorList>
            <person name="Sun J.-Q."/>
            <person name="Xu L."/>
        </authorList>
    </citation>
    <scope>NUCLEOTIDE SEQUENCE [LARGE SCALE GENOMIC DNA]</scope>
    <source>
        <strain evidence="2 3">XS-5</strain>
    </source>
</reference>